<dbReference type="Proteomes" id="UP000323664">
    <property type="component" value="Unassembled WGS sequence"/>
</dbReference>
<reference evidence="1 2" key="1">
    <citation type="journal article" date="2019" name="J. Ind. Microbiol. Biotechnol.">
        <title>Paenibacillus amylolyticus 27C64 has a diverse set of carbohydrate-active enzymes and complete pectin deconstruction system.</title>
        <authorList>
            <person name="Keggi C."/>
            <person name="Doran-Peterson J."/>
        </authorList>
    </citation>
    <scope>NUCLEOTIDE SEQUENCE [LARGE SCALE GENOMIC DNA]</scope>
    <source>
        <strain evidence="1 2">27C64</strain>
    </source>
</reference>
<dbReference type="RefSeq" id="WP_123066838.1">
    <property type="nucleotide sequence ID" value="NZ_RIAS01000019.1"/>
</dbReference>
<dbReference type="EMBL" id="RIAS01000019">
    <property type="protein sequence ID" value="KAA8787151.1"/>
    <property type="molecule type" value="Genomic_DNA"/>
</dbReference>
<protein>
    <submittedName>
        <fullName evidence="1">Uncharacterized protein</fullName>
    </submittedName>
</protein>
<accession>A0A5M9WZY1</accession>
<name>A0A5M9WZY1_PAEAM</name>
<dbReference type="AlphaFoldDB" id="A0A5M9WZY1"/>
<sequence length="81" mass="9262">MDNDIWVPFFAQSYDAFYVIGPSASVVPDHFLTITGNAICSIFEVFENLTISRDVILAEMNHFKLERPVWCQIALLVIVRI</sequence>
<comment type="caution">
    <text evidence="1">The sequence shown here is derived from an EMBL/GenBank/DDBJ whole genome shotgun (WGS) entry which is preliminary data.</text>
</comment>
<gene>
    <name evidence="1" type="ORF">EC604_25295</name>
</gene>
<evidence type="ECO:0000313" key="2">
    <source>
        <dbReference type="Proteomes" id="UP000323664"/>
    </source>
</evidence>
<evidence type="ECO:0000313" key="1">
    <source>
        <dbReference type="EMBL" id="KAA8787151.1"/>
    </source>
</evidence>
<organism evidence="1 2">
    <name type="scientific">Paenibacillus amylolyticus</name>
    <dbReference type="NCBI Taxonomy" id="1451"/>
    <lineage>
        <taxon>Bacteria</taxon>
        <taxon>Bacillati</taxon>
        <taxon>Bacillota</taxon>
        <taxon>Bacilli</taxon>
        <taxon>Bacillales</taxon>
        <taxon>Paenibacillaceae</taxon>
        <taxon>Paenibacillus</taxon>
    </lineage>
</organism>
<proteinExistence type="predicted"/>